<dbReference type="PROSITE" id="PS50076">
    <property type="entry name" value="DNAJ_2"/>
    <property type="match status" value="1"/>
</dbReference>
<name>X6MAE2_RETFI</name>
<evidence type="ECO:0000256" key="1">
    <source>
        <dbReference type="ARBA" id="ARBA00004141"/>
    </source>
</evidence>
<evidence type="ECO:0000256" key="2">
    <source>
        <dbReference type="ARBA" id="ARBA00022692"/>
    </source>
</evidence>
<keyword evidence="9" id="KW-1185">Reference proteome</keyword>
<comment type="subcellular location">
    <subcellularLocation>
        <location evidence="1">Membrane</location>
        <topology evidence="1">Multi-pass membrane protein</topology>
    </subcellularLocation>
</comment>
<organism evidence="8 9">
    <name type="scientific">Reticulomyxa filosa</name>
    <dbReference type="NCBI Taxonomy" id="46433"/>
    <lineage>
        <taxon>Eukaryota</taxon>
        <taxon>Sar</taxon>
        <taxon>Rhizaria</taxon>
        <taxon>Retaria</taxon>
        <taxon>Foraminifera</taxon>
        <taxon>Monothalamids</taxon>
        <taxon>Reticulomyxidae</taxon>
        <taxon>Reticulomyxa</taxon>
    </lineage>
</organism>
<dbReference type="AlphaFoldDB" id="X6MAE2"/>
<evidence type="ECO:0000256" key="6">
    <source>
        <dbReference type="SAM" id="SignalP"/>
    </source>
</evidence>
<dbReference type="SUPFAM" id="SSF46565">
    <property type="entry name" value="Chaperone J-domain"/>
    <property type="match status" value="1"/>
</dbReference>
<dbReference type="InterPro" id="IPR018253">
    <property type="entry name" value="DnaJ_domain_CS"/>
</dbReference>
<dbReference type="Pfam" id="PF00226">
    <property type="entry name" value="DnaJ"/>
    <property type="match status" value="1"/>
</dbReference>
<feature type="chain" id="PRO_5004975457" description="J domain-containing protein" evidence="6">
    <location>
        <begin position="21"/>
        <end position="203"/>
    </location>
</feature>
<dbReference type="InterPro" id="IPR044632">
    <property type="entry name" value="DNAJC25-like"/>
</dbReference>
<dbReference type="GO" id="GO:0005789">
    <property type="term" value="C:endoplasmic reticulum membrane"/>
    <property type="evidence" value="ECO:0007669"/>
    <property type="project" value="TreeGrafter"/>
</dbReference>
<evidence type="ECO:0000259" key="7">
    <source>
        <dbReference type="PROSITE" id="PS50076"/>
    </source>
</evidence>
<dbReference type="PROSITE" id="PS00636">
    <property type="entry name" value="DNAJ_1"/>
    <property type="match status" value="1"/>
</dbReference>
<evidence type="ECO:0000256" key="3">
    <source>
        <dbReference type="ARBA" id="ARBA00022989"/>
    </source>
</evidence>
<keyword evidence="6" id="KW-0732">Signal</keyword>
<dbReference type="InterPro" id="IPR036869">
    <property type="entry name" value="J_dom_sf"/>
</dbReference>
<reference evidence="8 9" key="1">
    <citation type="journal article" date="2013" name="Curr. Biol.">
        <title>The Genome of the Foraminiferan Reticulomyxa filosa.</title>
        <authorList>
            <person name="Glockner G."/>
            <person name="Hulsmann N."/>
            <person name="Schleicher M."/>
            <person name="Noegel A.A."/>
            <person name="Eichinger L."/>
            <person name="Gallinger C."/>
            <person name="Pawlowski J."/>
            <person name="Sierra R."/>
            <person name="Euteneuer U."/>
            <person name="Pillet L."/>
            <person name="Moustafa A."/>
            <person name="Platzer M."/>
            <person name="Groth M."/>
            <person name="Szafranski K."/>
            <person name="Schliwa M."/>
        </authorList>
    </citation>
    <scope>NUCLEOTIDE SEQUENCE [LARGE SCALE GENOMIC DNA]</scope>
</reference>
<dbReference type="OrthoDB" id="66964at2759"/>
<sequence length="203" mass="24814">MWKYLVLSLLCFLLFHLASCEEDEKVKLDWCYEDNCYDVLGLDQTVDHRMIKTRYKEFILRIQLSNNNKKNQSHPDRNPNQKQADREKYVKINRAYEILSDSRLRSEYDQYLRVRTLWIHQKSTSFSSLHNIIIKQHQKKKVLYRLTVLIVLQYKKWHYRNVRKGILDNPAVQRYLENKGFDLKNKFIYIHIYVYTMTLIFLN</sequence>
<dbReference type="CDD" id="cd06257">
    <property type="entry name" value="DnaJ"/>
    <property type="match status" value="1"/>
</dbReference>
<dbReference type="PANTHER" id="PTHR44176:SF1">
    <property type="entry name" value="DNAJ HOMOLOG SUBFAMILY C MEMBER 25"/>
    <property type="match status" value="1"/>
</dbReference>
<gene>
    <name evidence="8" type="ORF">RFI_26413</name>
</gene>
<comment type="caution">
    <text evidence="8">The sequence shown here is derived from an EMBL/GenBank/DDBJ whole genome shotgun (WGS) entry which is preliminary data.</text>
</comment>
<evidence type="ECO:0000313" key="9">
    <source>
        <dbReference type="Proteomes" id="UP000023152"/>
    </source>
</evidence>
<keyword evidence="4" id="KW-0472">Membrane</keyword>
<dbReference type="Proteomes" id="UP000023152">
    <property type="component" value="Unassembled WGS sequence"/>
</dbReference>
<dbReference type="PRINTS" id="PR00625">
    <property type="entry name" value="JDOMAIN"/>
</dbReference>
<keyword evidence="2" id="KW-0812">Transmembrane</keyword>
<evidence type="ECO:0000256" key="4">
    <source>
        <dbReference type="ARBA" id="ARBA00023136"/>
    </source>
</evidence>
<dbReference type="SMART" id="SM00271">
    <property type="entry name" value="DnaJ"/>
    <property type="match status" value="1"/>
</dbReference>
<dbReference type="Gene3D" id="1.10.287.110">
    <property type="entry name" value="DnaJ domain"/>
    <property type="match status" value="1"/>
</dbReference>
<dbReference type="PANTHER" id="PTHR44176">
    <property type="entry name" value="DNAJ HOMOLOG SUBFAMILY C MEMBER 25"/>
    <property type="match status" value="1"/>
</dbReference>
<keyword evidence="3" id="KW-1133">Transmembrane helix</keyword>
<proteinExistence type="predicted"/>
<feature type="domain" description="J" evidence="7">
    <location>
        <begin position="35"/>
        <end position="112"/>
    </location>
</feature>
<dbReference type="GO" id="GO:0006457">
    <property type="term" value="P:protein folding"/>
    <property type="evidence" value="ECO:0007669"/>
    <property type="project" value="InterPro"/>
</dbReference>
<feature type="signal peptide" evidence="6">
    <location>
        <begin position="1"/>
        <end position="20"/>
    </location>
</feature>
<dbReference type="EMBL" id="ASPP01022934">
    <property type="protein sequence ID" value="ETO10963.1"/>
    <property type="molecule type" value="Genomic_DNA"/>
</dbReference>
<accession>X6MAE2</accession>
<evidence type="ECO:0000313" key="8">
    <source>
        <dbReference type="EMBL" id="ETO10963.1"/>
    </source>
</evidence>
<protein>
    <recommendedName>
        <fullName evidence="7">J domain-containing protein</fullName>
    </recommendedName>
</protein>
<keyword evidence="5" id="KW-0143">Chaperone</keyword>
<dbReference type="InterPro" id="IPR001623">
    <property type="entry name" value="DnaJ_domain"/>
</dbReference>
<evidence type="ECO:0000256" key="5">
    <source>
        <dbReference type="ARBA" id="ARBA00023186"/>
    </source>
</evidence>